<gene>
    <name evidence="1" type="ORF">FGO68_gene16699</name>
</gene>
<dbReference type="AlphaFoldDB" id="A0A8J8SZK3"/>
<protein>
    <submittedName>
        <fullName evidence="1">Uncharacterized protein</fullName>
    </submittedName>
</protein>
<reference evidence="1" key="1">
    <citation type="submission" date="2019-06" db="EMBL/GenBank/DDBJ databases">
        <authorList>
            <person name="Zheng W."/>
        </authorList>
    </citation>
    <scope>NUCLEOTIDE SEQUENCE</scope>
    <source>
        <strain evidence="1">QDHG01</strain>
    </source>
</reference>
<evidence type="ECO:0000313" key="2">
    <source>
        <dbReference type="Proteomes" id="UP000785679"/>
    </source>
</evidence>
<comment type="caution">
    <text evidence="1">The sequence shown here is derived from an EMBL/GenBank/DDBJ whole genome shotgun (WGS) entry which is preliminary data.</text>
</comment>
<organism evidence="1 2">
    <name type="scientific">Halteria grandinella</name>
    <dbReference type="NCBI Taxonomy" id="5974"/>
    <lineage>
        <taxon>Eukaryota</taxon>
        <taxon>Sar</taxon>
        <taxon>Alveolata</taxon>
        <taxon>Ciliophora</taxon>
        <taxon>Intramacronucleata</taxon>
        <taxon>Spirotrichea</taxon>
        <taxon>Stichotrichia</taxon>
        <taxon>Sporadotrichida</taxon>
        <taxon>Halteriidae</taxon>
        <taxon>Halteria</taxon>
    </lineage>
</organism>
<accession>A0A8J8SZK3</accession>
<proteinExistence type="predicted"/>
<keyword evidence="2" id="KW-1185">Reference proteome</keyword>
<dbReference type="Proteomes" id="UP000785679">
    <property type="component" value="Unassembled WGS sequence"/>
</dbReference>
<dbReference type="EMBL" id="RRYP01014261">
    <property type="protein sequence ID" value="TNV76068.1"/>
    <property type="molecule type" value="Genomic_DNA"/>
</dbReference>
<sequence>MGFLQQLIVCHSLYPYQYGCLLQTPFPPDLQQLGYSACEPQQGYAPQEQVKRLQLSGDLALVSKNTKARDEIRHHQGKEGLGEKLAYGAQTGDVEQYAAARGVEHPHEIDKIDQEL</sequence>
<name>A0A8J8SZK3_HALGN</name>
<evidence type="ECO:0000313" key="1">
    <source>
        <dbReference type="EMBL" id="TNV76068.1"/>
    </source>
</evidence>